<evidence type="ECO:0000313" key="1">
    <source>
        <dbReference type="EMBL" id="GFY28303.1"/>
    </source>
</evidence>
<dbReference type="AlphaFoldDB" id="A0A8X6W4Y9"/>
<name>A0A8X6W4Y9_TRICX</name>
<dbReference type="Proteomes" id="UP000887159">
    <property type="component" value="Unassembled WGS sequence"/>
</dbReference>
<keyword evidence="2" id="KW-1185">Reference proteome</keyword>
<protein>
    <submittedName>
        <fullName evidence="1">Uncharacterized protein</fullName>
    </submittedName>
</protein>
<reference evidence="1" key="1">
    <citation type="submission" date="2020-08" db="EMBL/GenBank/DDBJ databases">
        <title>Multicomponent nature underlies the extraordinary mechanical properties of spider dragline silk.</title>
        <authorList>
            <person name="Kono N."/>
            <person name="Nakamura H."/>
            <person name="Mori M."/>
            <person name="Yoshida Y."/>
            <person name="Ohtoshi R."/>
            <person name="Malay A.D."/>
            <person name="Moran D.A.P."/>
            <person name="Tomita M."/>
            <person name="Numata K."/>
            <person name="Arakawa K."/>
        </authorList>
    </citation>
    <scope>NUCLEOTIDE SEQUENCE</scope>
</reference>
<dbReference type="EMBL" id="BMAU01021383">
    <property type="protein sequence ID" value="GFY28303.1"/>
    <property type="molecule type" value="Genomic_DNA"/>
</dbReference>
<gene>
    <name evidence="1" type="ORF">TNCV_4396361</name>
</gene>
<sequence>MSSGLQAVLCLTSEVCPEYEWQNSVLCPTHDQCPGERPVGWRQNSALRRGMSSVRVEELCRSSGVFSVSLEAELCPE</sequence>
<evidence type="ECO:0000313" key="2">
    <source>
        <dbReference type="Proteomes" id="UP000887159"/>
    </source>
</evidence>
<organism evidence="1 2">
    <name type="scientific">Trichonephila clavipes</name>
    <name type="common">Golden silk orbweaver</name>
    <name type="synonym">Nephila clavipes</name>
    <dbReference type="NCBI Taxonomy" id="2585209"/>
    <lineage>
        <taxon>Eukaryota</taxon>
        <taxon>Metazoa</taxon>
        <taxon>Ecdysozoa</taxon>
        <taxon>Arthropoda</taxon>
        <taxon>Chelicerata</taxon>
        <taxon>Arachnida</taxon>
        <taxon>Araneae</taxon>
        <taxon>Araneomorphae</taxon>
        <taxon>Entelegynae</taxon>
        <taxon>Araneoidea</taxon>
        <taxon>Nephilidae</taxon>
        <taxon>Trichonephila</taxon>
    </lineage>
</organism>
<accession>A0A8X6W4Y9</accession>
<comment type="caution">
    <text evidence="1">The sequence shown here is derived from an EMBL/GenBank/DDBJ whole genome shotgun (WGS) entry which is preliminary data.</text>
</comment>
<proteinExistence type="predicted"/>